<dbReference type="EMBL" id="JZWS03000003">
    <property type="protein sequence ID" value="MEW9491324.1"/>
    <property type="molecule type" value="Genomic_DNA"/>
</dbReference>
<organism evidence="1 2">
    <name type="scientific">Candidatus Aramenus sulfurataquae</name>
    <dbReference type="NCBI Taxonomy" id="1326980"/>
    <lineage>
        <taxon>Archaea</taxon>
        <taxon>Thermoproteota</taxon>
        <taxon>Thermoprotei</taxon>
        <taxon>Sulfolobales</taxon>
        <taxon>Sulfolobaceae</taxon>
        <taxon>Candidatus Aramenus</taxon>
    </lineage>
</organism>
<dbReference type="EC" id="5.4.2.11" evidence="1"/>
<name>A0ACC6TN77_9CREN</name>
<proteinExistence type="predicted"/>
<protein>
    <submittedName>
        <fullName evidence="1">2,3-diphosphoglycerate-dependent phosphoglycerate mutase</fullName>
        <ecNumber evidence="1">5.4.2.11</ecNumber>
    </submittedName>
</protein>
<comment type="caution">
    <text evidence="1">The sequence shown here is derived from an EMBL/GenBank/DDBJ whole genome shotgun (WGS) entry which is preliminary data.</text>
</comment>
<reference evidence="1" key="1">
    <citation type="submission" date="2024-07" db="EMBL/GenBank/DDBJ databases">
        <title>Metagenome and Metagenome-Assembled Genomes of Archaea from a hot spring from the geothermal field of Los Azufres, Mexico.</title>
        <authorList>
            <person name="Marin-Paredes R."/>
            <person name="Martinez-Romero E."/>
            <person name="Servin-Garciduenas L.E."/>
        </authorList>
    </citation>
    <scope>NUCLEOTIDE SEQUENCE</scope>
    <source>
        <strain evidence="1">AZ1-454</strain>
    </source>
</reference>
<keyword evidence="1" id="KW-0413">Isomerase</keyword>
<sequence>MVLVVFVRHGQSESNVNKILSHDVHSYPLTEEGKEQSKRTARELRKLKVGKIFTSPVLRAYQTATIIGNELGLIPIIDDRLKERHLGDLNNKRFDPNSHWKLKLIRGEIEVKDLEPWESMKRRMTDFLNSVPESDSVVVAVSHYDPIRALIGHILDLDDISAYGISLPNASMTVIEHERDKGSLYIHSLGSPVISSTLLSKLNRYIISTNI</sequence>
<evidence type="ECO:0000313" key="2">
    <source>
        <dbReference type="Proteomes" id="UP000053480"/>
    </source>
</evidence>
<evidence type="ECO:0000313" key="1">
    <source>
        <dbReference type="EMBL" id="MEW9491324.1"/>
    </source>
</evidence>
<gene>
    <name evidence="1" type="ORF">TQ35_0003855</name>
</gene>
<dbReference type="Proteomes" id="UP000053480">
    <property type="component" value="Unassembled WGS sequence"/>
</dbReference>
<accession>A0ACC6TN77</accession>